<dbReference type="InterPro" id="IPR012902">
    <property type="entry name" value="N_methyl_site"/>
</dbReference>
<dbReference type="NCBIfam" id="TIGR02532">
    <property type="entry name" value="IV_pilin_GFxxxE"/>
    <property type="match status" value="1"/>
</dbReference>
<evidence type="ECO:0000313" key="2">
    <source>
        <dbReference type="Proteomes" id="UP000287394"/>
    </source>
</evidence>
<dbReference type="AlphaFoldDB" id="A0A402D6E7"/>
<dbReference type="SUPFAM" id="SSF54523">
    <property type="entry name" value="Pili subunits"/>
    <property type="match status" value="1"/>
</dbReference>
<dbReference type="InterPro" id="IPR011453">
    <property type="entry name" value="DUF1559"/>
</dbReference>
<keyword evidence="2" id="KW-1185">Reference proteome</keyword>
<dbReference type="Pfam" id="PF07596">
    <property type="entry name" value="SBP_bac_10"/>
    <property type="match status" value="1"/>
</dbReference>
<dbReference type="OrthoDB" id="289947at2"/>
<reference evidence="1 2" key="1">
    <citation type="journal article" date="2019" name="Int. J. Syst. Evol. Microbiol.">
        <title>Capsulimonas corticalis gen. nov., sp. nov., an aerobic capsulated bacterium, of a novel bacterial order, Capsulimonadales ord. nov., of the class Armatimonadia of the phylum Armatimonadetes.</title>
        <authorList>
            <person name="Li J."/>
            <person name="Kudo C."/>
            <person name="Tonouchi A."/>
        </authorList>
    </citation>
    <scope>NUCLEOTIDE SEQUENCE [LARGE SCALE GENOMIC DNA]</scope>
    <source>
        <strain evidence="1 2">AX-7</strain>
    </source>
</reference>
<dbReference type="Proteomes" id="UP000287394">
    <property type="component" value="Chromosome"/>
</dbReference>
<gene>
    <name evidence="1" type="ORF">CCAX7_40720</name>
</gene>
<accession>A0A402D6E7</accession>
<dbReference type="KEGG" id="ccot:CCAX7_40720"/>
<dbReference type="PANTHER" id="PTHR30093">
    <property type="entry name" value="GENERAL SECRETION PATHWAY PROTEIN G"/>
    <property type="match status" value="1"/>
</dbReference>
<organism evidence="1 2">
    <name type="scientific">Capsulimonas corticalis</name>
    <dbReference type="NCBI Taxonomy" id="2219043"/>
    <lineage>
        <taxon>Bacteria</taxon>
        <taxon>Bacillati</taxon>
        <taxon>Armatimonadota</taxon>
        <taxon>Armatimonadia</taxon>
        <taxon>Capsulimonadales</taxon>
        <taxon>Capsulimonadaceae</taxon>
        <taxon>Capsulimonas</taxon>
    </lineage>
</organism>
<evidence type="ECO:0000313" key="1">
    <source>
        <dbReference type="EMBL" id="BDI32021.1"/>
    </source>
</evidence>
<dbReference type="RefSeq" id="WP_119325019.1">
    <property type="nucleotide sequence ID" value="NZ_AP025739.1"/>
</dbReference>
<dbReference type="Pfam" id="PF07963">
    <property type="entry name" value="N_methyl"/>
    <property type="match status" value="1"/>
</dbReference>
<proteinExistence type="predicted"/>
<dbReference type="InterPro" id="IPR027558">
    <property type="entry name" value="Pre_pil_HX9DG_C"/>
</dbReference>
<dbReference type="EMBL" id="AP025739">
    <property type="protein sequence ID" value="BDI32021.1"/>
    <property type="molecule type" value="Genomic_DNA"/>
</dbReference>
<dbReference type="PANTHER" id="PTHR30093:SF2">
    <property type="entry name" value="TYPE II SECRETION SYSTEM PROTEIN H"/>
    <property type="match status" value="1"/>
</dbReference>
<protein>
    <submittedName>
        <fullName evidence="1">Uncharacterized protein</fullName>
    </submittedName>
</protein>
<sequence length="261" mass="28126">MIHSPAKNTQGFTLIELLVVIAIIAILAAILFPVFAKAREKARQISCASNLKQIGLAELQYAQDNDEFYTGAGHDFGNPFIGRMMWPEMLYPYTKSAAIYTCPDVAPHPGQDFLSNCASNPDVCAHGTDYGYNVVFVTTTGNSAIGVPPGGSDNSAGPTGAGVSDPSDTILIMDGVPTTNIWGAQFEDIATNTYYGNGWTMGAPTYGRATTTGYIDKRHTDGLNIAWYDGHVKFMKNTAKPTPAYPGGSPYYWYLIKPTTP</sequence>
<dbReference type="Gene3D" id="3.30.700.10">
    <property type="entry name" value="Glycoprotein, Type 4 Pilin"/>
    <property type="match status" value="1"/>
</dbReference>
<dbReference type="NCBIfam" id="TIGR04294">
    <property type="entry name" value="pre_pil_HX9DG"/>
    <property type="match status" value="1"/>
</dbReference>
<name>A0A402D6E7_9BACT</name>
<dbReference type="PROSITE" id="PS00409">
    <property type="entry name" value="PROKAR_NTER_METHYL"/>
    <property type="match status" value="1"/>
</dbReference>
<dbReference type="InterPro" id="IPR045584">
    <property type="entry name" value="Pilin-like"/>
</dbReference>